<feature type="non-terminal residue" evidence="3">
    <location>
        <position position="247"/>
    </location>
</feature>
<reference evidence="3 4" key="1">
    <citation type="submission" date="2022-10" db="EMBL/GenBank/DDBJ databases">
        <title>Identification of biosynthetic pathway for the production of the potent trypsin inhibitor radiosumin.</title>
        <authorList>
            <person name="Fewer D.P."/>
            <person name="Delbaje E."/>
            <person name="Ouyang X."/>
            <person name="Agostino P.D."/>
            <person name="Wahlsten M."/>
            <person name="Jokela J."/>
            <person name="Permi P."/>
            <person name="Haapaniemi E."/>
            <person name="Koistinen H."/>
        </authorList>
    </citation>
    <scope>NUCLEOTIDE SEQUENCE [LARGE SCALE GENOMIC DNA]</scope>
    <source>
        <strain evidence="3 4">NIES-515</strain>
    </source>
</reference>
<feature type="compositionally biased region" description="Pro residues" evidence="1">
    <location>
        <begin position="141"/>
        <end position="153"/>
    </location>
</feature>
<name>A0ABT3AX37_9CYAN</name>
<feature type="region of interest" description="Disordered" evidence="1">
    <location>
        <begin position="71"/>
        <end position="247"/>
    </location>
</feature>
<keyword evidence="4" id="KW-1185">Reference proteome</keyword>
<keyword evidence="2" id="KW-0812">Transmembrane</keyword>
<keyword evidence="2" id="KW-1133">Transmembrane helix</keyword>
<feature type="compositionally biased region" description="Polar residues" evidence="1">
    <location>
        <begin position="124"/>
        <end position="139"/>
    </location>
</feature>
<feature type="compositionally biased region" description="Polar residues" evidence="1">
    <location>
        <begin position="71"/>
        <end position="110"/>
    </location>
</feature>
<accession>A0ABT3AX37</accession>
<dbReference type="EMBL" id="JAOWRF010000138">
    <property type="protein sequence ID" value="MCV3213691.1"/>
    <property type="molecule type" value="Genomic_DNA"/>
</dbReference>
<sequence>MTQSVDQTLIKDVKSRQHNDPPGLWIALVTSSVALHLLVFWLMRSNYAFTPWFPRDSQAIVPIEVIEISPTASQPKPVSPSSASQTKPVSPSFASQQSSTVIPRNENSGGINFAPTRKQRKRNTFVSKSNTQLVPKQSVPTPKPIFTPTPTPTTTPTRTDSLGNLGWKRERERISLGKPTPLPKFTQVEPRQPIGEDSLTPSRRTPRQPIGEDSLTPSRRTPRQPIGEDSLTPSRRTPRQPIGEDSL</sequence>
<protein>
    <recommendedName>
        <fullName evidence="5">Energy transducer TonB</fullName>
    </recommendedName>
</protein>
<evidence type="ECO:0000313" key="3">
    <source>
        <dbReference type="EMBL" id="MCV3213691.1"/>
    </source>
</evidence>
<evidence type="ECO:0000256" key="1">
    <source>
        <dbReference type="SAM" id="MobiDB-lite"/>
    </source>
</evidence>
<organism evidence="3 4">
    <name type="scientific">Plectonema radiosum NIES-515</name>
    <dbReference type="NCBI Taxonomy" id="2986073"/>
    <lineage>
        <taxon>Bacteria</taxon>
        <taxon>Bacillati</taxon>
        <taxon>Cyanobacteriota</taxon>
        <taxon>Cyanophyceae</taxon>
        <taxon>Oscillatoriophycideae</taxon>
        <taxon>Oscillatoriales</taxon>
        <taxon>Microcoleaceae</taxon>
        <taxon>Plectonema</taxon>
    </lineage>
</organism>
<evidence type="ECO:0008006" key="5">
    <source>
        <dbReference type="Google" id="ProtNLM"/>
    </source>
</evidence>
<dbReference type="Proteomes" id="UP001526143">
    <property type="component" value="Unassembled WGS sequence"/>
</dbReference>
<feature type="transmembrane region" description="Helical" evidence="2">
    <location>
        <begin position="24"/>
        <end position="43"/>
    </location>
</feature>
<gene>
    <name evidence="3" type="ORF">OGM63_09225</name>
</gene>
<keyword evidence="2" id="KW-0472">Membrane</keyword>
<proteinExistence type="predicted"/>
<evidence type="ECO:0000313" key="4">
    <source>
        <dbReference type="Proteomes" id="UP001526143"/>
    </source>
</evidence>
<comment type="caution">
    <text evidence="3">The sequence shown here is derived from an EMBL/GenBank/DDBJ whole genome shotgun (WGS) entry which is preliminary data.</text>
</comment>
<evidence type="ECO:0000256" key="2">
    <source>
        <dbReference type="SAM" id="Phobius"/>
    </source>
</evidence>